<evidence type="ECO:0000313" key="3">
    <source>
        <dbReference type="EMBL" id="TWT65459.1"/>
    </source>
</evidence>
<proteinExistence type="predicted"/>
<comment type="caution">
    <text evidence="3">The sequence shown here is derived from an EMBL/GenBank/DDBJ whole genome shotgun (WGS) entry which is preliminary data.</text>
</comment>
<dbReference type="OrthoDB" id="9801841at2"/>
<keyword evidence="4" id="KW-1185">Reference proteome</keyword>
<dbReference type="InterPro" id="IPR036457">
    <property type="entry name" value="PPM-type-like_dom_sf"/>
</dbReference>
<evidence type="ECO:0000259" key="2">
    <source>
        <dbReference type="PROSITE" id="PS51746"/>
    </source>
</evidence>
<dbReference type="PANTHER" id="PTHR47992">
    <property type="entry name" value="PROTEIN PHOSPHATASE"/>
    <property type="match status" value="1"/>
</dbReference>
<name>A0A5C5XS39_9PLAN</name>
<dbReference type="Gene3D" id="3.60.40.10">
    <property type="entry name" value="PPM-type phosphatase domain"/>
    <property type="match status" value="1"/>
</dbReference>
<dbReference type="PROSITE" id="PS51746">
    <property type="entry name" value="PPM_2"/>
    <property type="match status" value="1"/>
</dbReference>
<evidence type="ECO:0000256" key="1">
    <source>
        <dbReference type="SAM" id="MobiDB-lite"/>
    </source>
</evidence>
<dbReference type="EC" id="3.1.3.16" evidence="3"/>
<dbReference type="SMART" id="SM00331">
    <property type="entry name" value="PP2C_SIG"/>
    <property type="match status" value="1"/>
</dbReference>
<dbReference type="InterPro" id="IPR001932">
    <property type="entry name" value="PPM-type_phosphatase-like_dom"/>
</dbReference>
<dbReference type="Pfam" id="PF13672">
    <property type="entry name" value="PP2C_2"/>
    <property type="match status" value="1"/>
</dbReference>
<accession>A0A5C5XS39</accession>
<protein>
    <submittedName>
        <fullName evidence="3">Serine/threonine phosphatase stp</fullName>
        <ecNumber evidence="3">3.1.3.16</ecNumber>
    </submittedName>
</protein>
<dbReference type="EMBL" id="SJPL01000002">
    <property type="protein sequence ID" value="TWT65459.1"/>
    <property type="molecule type" value="Genomic_DNA"/>
</dbReference>
<feature type="domain" description="PPM-type phosphatase" evidence="2">
    <location>
        <begin position="19"/>
        <end position="286"/>
    </location>
</feature>
<dbReference type="InterPro" id="IPR015655">
    <property type="entry name" value="PP2C"/>
</dbReference>
<dbReference type="GO" id="GO:0004722">
    <property type="term" value="F:protein serine/threonine phosphatase activity"/>
    <property type="evidence" value="ECO:0007669"/>
    <property type="project" value="UniProtKB-EC"/>
</dbReference>
<evidence type="ECO:0000313" key="4">
    <source>
        <dbReference type="Proteomes" id="UP000317238"/>
    </source>
</evidence>
<dbReference type="AlphaFoldDB" id="A0A5C5XS39"/>
<organism evidence="3 4">
    <name type="scientific">Crateriforma conspicua</name>
    <dbReference type="NCBI Taxonomy" id="2527996"/>
    <lineage>
        <taxon>Bacteria</taxon>
        <taxon>Pseudomonadati</taxon>
        <taxon>Planctomycetota</taxon>
        <taxon>Planctomycetia</taxon>
        <taxon>Planctomycetales</taxon>
        <taxon>Planctomycetaceae</taxon>
        <taxon>Crateriforma</taxon>
    </lineage>
</organism>
<reference evidence="3 4" key="1">
    <citation type="submission" date="2019-02" db="EMBL/GenBank/DDBJ databases">
        <title>Deep-cultivation of Planctomycetes and their phenomic and genomic characterization uncovers novel biology.</title>
        <authorList>
            <person name="Wiegand S."/>
            <person name="Jogler M."/>
            <person name="Boedeker C."/>
            <person name="Pinto D."/>
            <person name="Vollmers J."/>
            <person name="Rivas-Marin E."/>
            <person name="Kohn T."/>
            <person name="Peeters S.H."/>
            <person name="Heuer A."/>
            <person name="Rast P."/>
            <person name="Oberbeckmann S."/>
            <person name="Bunk B."/>
            <person name="Jeske O."/>
            <person name="Meyerdierks A."/>
            <person name="Storesund J.E."/>
            <person name="Kallscheuer N."/>
            <person name="Luecker S."/>
            <person name="Lage O.M."/>
            <person name="Pohl T."/>
            <person name="Merkel B.J."/>
            <person name="Hornburger P."/>
            <person name="Mueller R.-W."/>
            <person name="Bruemmer F."/>
            <person name="Labrenz M."/>
            <person name="Spormann A.M."/>
            <person name="Op Den Camp H."/>
            <person name="Overmann J."/>
            <person name="Amann R."/>
            <person name="Jetten M.S.M."/>
            <person name="Mascher T."/>
            <person name="Medema M.H."/>
            <person name="Devos D.P."/>
            <person name="Kaster A.-K."/>
            <person name="Ovreas L."/>
            <person name="Rohde M."/>
            <person name="Galperin M.Y."/>
            <person name="Jogler C."/>
        </authorList>
    </citation>
    <scope>NUCLEOTIDE SEQUENCE [LARGE SCALE GENOMIC DNA]</scope>
    <source>
        <strain evidence="3 4">Pan14r</strain>
    </source>
</reference>
<dbReference type="SUPFAM" id="SSF81606">
    <property type="entry name" value="PP2C-like"/>
    <property type="match status" value="1"/>
</dbReference>
<dbReference type="CDD" id="cd00143">
    <property type="entry name" value="PP2Cc"/>
    <property type="match status" value="1"/>
</dbReference>
<keyword evidence="3" id="KW-0378">Hydrolase</keyword>
<feature type="region of interest" description="Disordered" evidence="1">
    <location>
        <begin position="290"/>
        <end position="317"/>
    </location>
</feature>
<dbReference type="SMART" id="SM00332">
    <property type="entry name" value="PP2Cc"/>
    <property type="match status" value="1"/>
</dbReference>
<gene>
    <name evidence="3" type="primary">stp_1</name>
    <name evidence="3" type="ORF">Pan14r_50040</name>
</gene>
<sequence>MNPRIARSQELNMPLNVPHCFGKSDIGLVRENNQDQFLIADLSKSMIVHHSTLIADEARLFSDVQGQLLIVADGMGGHAAGGRASQLTTSIITDYVLEVMPWFLRLQHESEERLHELLKSAVMASDWVVSEEAENIPEEAGMGATLTMAYVVWPRMYVVHVGDSRCYLLRDDNLRQVTRDHTLLRELEDSGCDVGDDQRNSFGSILYNAVGRGRDALSPEVYRVDLRLGDSVLLCSDGLTDMVDDYEIKSTLKRHGSDERAACESLVDAALAAGGRDNVTVIVSRFDQGSEDLSVDEDDADEMADEEDADLDDTVVE</sequence>
<dbReference type="Proteomes" id="UP000317238">
    <property type="component" value="Unassembled WGS sequence"/>
</dbReference>